<dbReference type="Proteomes" id="UP000182409">
    <property type="component" value="Unassembled WGS sequence"/>
</dbReference>
<dbReference type="Pfam" id="PF00578">
    <property type="entry name" value="AhpC-TSA"/>
    <property type="match status" value="1"/>
</dbReference>
<dbReference type="Gene3D" id="3.40.30.10">
    <property type="entry name" value="Glutaredoxin"/>
    <property type="match status" value="2"/>
</dbReference>
<reference evidence="6 7" key="1">
    <citation type="submission" date="2016-10" db="EMBL/GenBank/DDBJ databases">
        <authorList>
            <person name="de Groot N.N."/>
        </authorList>
    </citation>
    <scope>NUCLEOTIDE SEQUENCE [LARGE SCALE GENOMIC DNA]</scope>
    <source>
        <strain evidence="6 7">AB35.6</strain>
    </source>
</reference>
<dbReference type="GO" id="GO:0030313">
    <property type="term" value="C:cell envelope"/>
    <property type="evidence" value="ECO:0007669"/>
    <property type="project" value="UniProtKB-SubCell"/>
</dbReference>
<keyword evidence="3" id="KW-0676">Redox-active center</keyword>
<evidence type="ECO:0000256" key="4">
    <source>
        <dbReference type="SAM" id="SignalP"/>
    </source>
</evidence>
<dbReference type="GO" id="GO:0016491">
    <property type="term" value="F:oxidoreductase activity"/>
    <property type="evidence" value="ECO:0007669"/>
    <property type="project" value="InterPro"/>
</dbReference>
<dbReference type="PROSITE" id="PS51352">
    <property type="entry name" value="THIOREDOXIN_2"/>
    <property type="match status" value="2"/>
</dbReference>
<sequence>MRRNFPAILLMLVAVSVSAGWGQATARPLALGDALPAFSLPGTDGVVHKPADWQQSQVLVVAFLCNHCTESQLYESRLNDMTKRFTGNGVSVVAIQSSNPKAVTEKDLAWSDVGDSLEEMKERATFRNFHFPYLYDGNTGSTAEAFGATVAPSVFIFDKNRKLRYTGSFDSDPANGPATVHSATTAVEELLAEKPVSVASTKAAGCTLHLGPHAEVKATIDNGPISVTLASAQMLSKLRQNPTGKLLLVNFYATWCGPCVTEFPDLMATNRMYRDRAFAFTTVSSNVPAEQPEVLAFLKRMNATTANLLYGSDDTYAMQDAFDPNAGSAVPVTVLLSPRGDVLFHEQGEIDLMQIRRAILANLPDDPEHVGAQAYWAAK</sequence>
<dbReference type="OrthoDB" id="9809746at2"/>
<protein>
    <submittedName>
        <fullName evidence="6">Peroxiredoxin</fullName>
    </submittedName>
</protein>
<dbReference type="PANTHER" id="PTHR43640:SF1">
    <property type="entry name" value="THIOREDOXIN-DEPENDENT PEROXIREDOXIN"/>
    <property type="match status" value="1"/>
</dbReference>
<feature type="signal peptide" evidence="4">
    <location>
        <begin position="1"/>
        <end position="19"/>
    </location>
</feature>
<feature type="domain" description="Thioredoxin" evidence="5">
    <location>
        <begin position="205"/>
        <end position="364"/>
    </location>
</feature>
<gene>
    <name evidence="6" type="ORF">SAMN05443244_2375</name>
</gene>
<evidence type="ECO:0000256" key="1">
    <source>
        <dbReference type="ARBA" id="ARBA00004196"/>
    </source>
</evidence>
<evidence type="ECO:0000256" key="2">
    <source>
        <dbReference type="ARBA" id="ARBA00022748"/>
    </source>
</evidence>
<name>A0A1H4NVP8_9BACT</name>
<dbReference type="InterPro" id="IPR036249">
    <property type="entry name" value="Thioredoxin-like_sf"/>
</dbReference>
<evidence type="ECO:0000313" key="6">
    <source>
        <dbReference type="EMBL" id="SEB99296.1"/>
    </source>
</evidence>
<dbReference type="PROSITE" id="PS00194">
    <property type="entry name" value="THIOREDOXIN_1"/>
    <property type="match status" value="1"/>
</dbReference>
<evidence type="ECO:0000256" key="3">
    <source>
        <dbReference type="ARBA" id="ARBA00023284"/>
    </source>
</evidence>
<dbReference type="SUPFAM" id="SSF52833">
    <property type="entry name" value="Thioredoxin-like"/>
    <property type="match status" value="2"/>
</dbReference>
<dbReference type="InterPro" id="IPR000866">
    <property type="entry name" value="AhpC/TSA"/>
</dbReference>
<proteinExistence type="predicted"/>
<dbReference type="InterPro" id="IPR013766">
    <property type="entry name" value="Thioredoxin_domain"/>
</dbReference>
<dbReference type="CDD" id="cd02969">
    <property type="entry name" value="PRX_like1"/>
    <property type="match status" value="1"/>
</dbReference>
<dbReference type="PANTHER" id="PTHR43640">
    <property type="entry name" value="OS07G0260300 PROTEIN"/>
    <property type="match status" value="1"/>
</dbReference>
<dbReference type="CDD" id="cd02966">
    <property type="entry name" value="TlpA_like_family"/>
    <property type="match status" value="1"/>
</dbReference>
<dbReference type="InterPro" id="IPR013740">
    <property type="entry name" value="Redoxin"/>
</dbReference>
<dbReference type="AlphaFoldDB" id="A0A1H4NVP8"/>
<accession>A0A1H4NVP8</accession>
<dbReference type="GO" id="GO:0016209">
    <property type="term" value="F:antioxidant activity"/>
    <property type="evidence" value="ECO:0007669"/>
    <property type="project" value="InterPro"/>
</dbReference>
<keyword evidence="4" id="KW-0732">Signal</keyword>
<evidence type="ECO:0000259" key="5">
    <source>
        <dbReference type="PROSITE" id="PS51352"/>
    </source>
</evidence>
<comment type="subcellular location">
    <subcellularLocation>
        <location evidence="1">Cell envelope</location>
    </subcellularLocation>
</comment>
<feature type="domain" description="Thioredoxin" evidence="5">
    <location>
        <begin position="29"/>
        <end position="192"/>
    </location>
</feature>
<dbReference type="InterPro" id="IPR017937">
    <property type="entry name" value="Thioredoxin_CS"/>
</dbReference>
<dbReference type="InterPro" id="IPR047262">
    <property type="entry name" value="PRX-like1"/>
</dbReference>
<organism evidence="6 7">
    <name type="scientific">Terriglobus roseus</name>
    <dbReference type="NCBI Taxonomy" id="392734"/>
    <lineage>
        <taxon>Bacteria</taxon>
        <taxon>Pseudomonadati</taxon>
        <taxon>Acidobacteriota</taxon>
        <taxon>Terriglobia</taxon>
        <taxon>Terriglobales</taxon>
        <taxon>Acidobacteriaceae</taxon>
        <taxon>Terriglobus</taxon>
    </lineage>
</organism>
<dbReference type="EMBL" id="FNSD01000001">
    <property type="protein sequence ID" value="SEB99296.1"/>
    <property type="molecule type" value="Genomic_DNA"/>
</dbReference>
<feature type="chain" id="PRO_5010169122" evidence="4">
    <location>
        <begin position="20"/>
        <end position="379"/>
    </location>
</feature>
<keyword evidence="2" id="KW-0201">Cytochrome c-type biogenesis</keyword>
<dbReference type="GO" id="GO:0017004">
    <property type="term" value="P:cytochrome complex assembly"/>
    <property type="evidence" value="ECO:0007669"/>
    <property type="project" value="UniProtKB-KW"/>
</dbReference>
<evidence type="ECO:0000313" key="7">
    <source>
        <dbReference type="Proteomes" id="UP000182409"/>
    </source>
</evidence>
<dbReference type="Pfam" id="PF08534">
    <property type="entry name" value="Redoxin"/>
    <property type="match status" value="1"/>
</dbReference>